<evidence type="ECO:0000313" key="2">
    <source>
        <dbReference type="Proteomes" id="UP000289775"/>
    </source>
</evidence>
<proteinExistence type="predicted"/>
<dbReference type="InterPro" id="IPR025535">
    <property type="entry name" value="DUF4421"/>
</dbReference>
<protein>
    <submittedName>
        <fullName evidence="1">DUF4421 domain containing protein</fullName>
    </submittedName>
</protein>
<dbReference type="Proteomes" id="UP000289775">
    <property type="component" value="Unassembled WGS sequence"/>
</dbReference>
<dbReference type="AlphaFoldDB" id="A0A444WDG7"/>
<gene>
    <name evidence="1" type="ORF">NU09_1357</name>
</gene>
<reference evidence="1 2" key="1">
    <citation type="submission" date="2014-12" db="EMBL/GenBank/DDBJ databases">
        <title>Genome sequence of Flavobacterium beibuense RSKm HC5.</title>
        <authorList>
            <person name="Kim J.F."/>
            <person name="Song J.Y."/>
            <person name="Kwak M.-J."/>
            <person name="Lee S.-W."/>
        </authorList>
    </citation>
    <scope>NUCLEOTIDE SEQUENCE [LARGE SCALE GENOMIC DNA]</scope>
    <source>
        <strain evidence="1 2">RSKm HC5</strain>
    </source>
</reference>
<dbReference type="RefSeq" id="WP_129750509.1">
    <property type="nucleotide sequence ID" value="NZ_JUIW01000004.1"/>
</dbReference>
<evidence type="ECO:0000313" key="1">
    <source>
        <dbReference type="EMBL" id="RYJ43849.1"/>
    </source>
</evidence>
<name>A0A444WDG7_9FLAO</name>
<dbReference type="OrthoDB" id="669053at2"/>
<comment type="caution">
    <text evidence="1">The sequence shown here is derived from an EMBL/GenBank/DDBJ whole genome shotgun (WGS) entry which is preliminary data.</text>
</comment>
<keyword evidence="2" id="KW-1185">Reference proteome</keyword>
<organism evidence="1 2">
    <name type="scientific">Flavobacterium beibuense</name>
    <dbReference type="NCBI Taxonomy" id="657326"/>
    <lineage>
        <taxon>Bacteria</taxon>
        <taxon>Pseudomonadati</taxon>
        <taxon>Bacteroidota</taxon>
        <taxon>Flavobacteriia</taxon>
        <taxon>Flavobacteriales</taxon>
        <taxon>Flavobacteriaceae</taxon>
        <taxon>Flavobacterium</taxon>
    </lineage>
</organism>
<dbReference type="Pfam" id="PF14391">
    <property type="entry name" value="DUF4421"/>
    <property type="match status" value="1"/>
</dbReference>
<dbReference type="EMBL" id="JUIW01000004">
    <property type="protein sequence ID" value="RYJ43849.1"/>
    <property type="molecule type" value="Genomic_DNA"/>
</dbReference>
<sequence>MDVRSYIGGLFFICGGCFAQQDSISNPYIQYFDDKLSVQLYMHQTSNDFTLKYTEDNTVVDVEPNKKTTLGVSVQYDFISFSIGVAPRFFANNKDRKDSKMTSFGFNFFPGQWIQHFDFYYQKGISLKADGFEDVYLPGLKTLKIGGSTGYVFNENFSFKAVAFQNVKQLKSAGSFTPFVSYYYTELNGKKEPQLGGKAYFIDVALSPGYHYNLVVAKSFLISAGGSFGAGFSYINDDGENNTAFLTQATLTLSMGYNSDTFYGGLYSKGQVSNHNTSLGVNMNDVIGYGTLFFGYRFGAPKVVQEETQKIKDIIKI</sequence>
<accession>A0A444WDG7</accession>